<proteinExistence type="predicted"/>
<protein>
    <submittedName>
        <fullName evidence="5">Arylsulfatase</fullName>
    </submittedName>
</protein>
<dbReference type="EMBL" id="CAAHFH010000002">
    <property type="protein sequence ID" value="VGO22404.1"/>
    <property type="molecule type" value="Genomic_DNA"/>
</dbReference>
<feature type="signal peptide" evidence="3">
    <location>
        <begin position="1"/>
        <end position="19"/>
    </location>
</feature>
<dbReference type="GO" id="GO:0008484">
    <property type="term" value="F:sulfuric ester hydrolase activity"/>
    <property type="evidence" value="ECO:0007669"/>
    <property type="project" value="TreeGrafter"/>
</dbReference>
<evidence type="ECO:0000259" key="4">
    <source>
        <dbReference type="Pfam" id="PF00884"/>
    </source>
</evidence>
<keyword evidence="3" id="KW-0732">Signal</keyword>
<organism evidence="5 6">
    <name type="scientific">Pontiella sulfatireligans</name>
    <dbReference type="NCBI Taxonomy" id="2750658"/>
    <lineage>
        <taxon>Bacteria</taxon>
        <taxon>Pseudomonadati</taxon>
        <taxon>Kiritimatiellota</taxon>
        <taxon>Kiritimatiellia</taxon>
        <taxon>Kiritimatiellales</taxon>
        <taxon>Pontiellaceae</taxon>
        <taxon>Pontiella</taxon>
    </lineage>
</organism>
<evidence type="ECO:0000313" key="6">
    <source>
        <dbReference type="Proteomes" id="UP000346198"/>
    </source>
</evidence>
<dbReference type="Pfam" id="PF00884">
    <property type="entry name" value="Sulfatase"/>
    <property type="match status" value="1"/>
</dbReference>
<dbReference type="RefSeq" id="WP_136063787.1">
    <property type="nucleotide sequence ID" value="NZ_CAAHFH010000002.1"/>
</dbReference>
<keyword evidence="6" id="KW-1185">Reference proteome</keyword>
<evidence type="ECO:0000256" key="2">
    <source>
        <dbReference type="ARBA" id="ARBA00022801"/>
    </source>
</evidence>
<gene>
    <name evidence="5" type="ORF">SCARR_04487</name>
</gene>
<dbReference type="Gene3D" id="3.40.720.10">
    <property type="entry name" value="Alkaline Phosphatase, subunit A"/>
    <property type="match status" value="1"/>
</dbReference>
<dbReference type="SUPFAM" id="SSF53649">
    <property type="entry name" value="Alkaline phosphatase-like"/>
    <property type="match status" value="1"/>
</dbReference>
<sequence>MKRYWILTAALSLAASAFAKPQPNVLWILTDDHRYDSIRAFNKIVSGQEMSPLGYVESPNTDKLAAMGTTFPSTYCHAQGCAPSRASMHYGRYPFRTGIYEFEWHNKDAEHTRPSLPEQMAKLGYQTFHVGKLGVRVRTTSPNGKFGAHPIYQQDISFHKMQAEGITGWSKGEVKEVDGITLDKPVHCEWFRTPEGSWEYTGYGLNKIAGLEDHSRKIDEKYDILRKYKKPSEKQAGYGEIIGGVSSMPEGENRDGTYTTELIRFLKNPNKELKVGSQTYAGVNPDKPLFANIGYDFPHTPVLPPESFRKRFQKKKYTLPEVDKAEFAKLPPQLQKLVAGGASDHYSDADKQQMVQDYYAFCAYGDHLVGEAVEAFLAYSKKQKQPWMVVYVCGDHGWKLNEHGSIYKFSPWQVDSMDPIIVVSSDKKRFPAGKVVTDLTELVDIAPTVLAAGGADVSASKFDYLDGYDLAQVTSGKLAPRDYVLSESHAVTGPRATIRTKDYMFSIKSRPDKTRGKNMRWAMEASYKELEPVLYDMKTDPDELNNLAFNPEYKQIAEAMKNKLLNIVFGDNRVEVNWGKAGDGTEVFRSNFAPGADDKKLKL</sequence>
<keyword evidence="1" id="KW-0479">Metal-binding</keyword>
<evidence type="ECO:0000313" key="5">
    <source>
        <dbReference type="EMBL" id="VGO22404.1"/>
    </source>
</evidence>
<name>A0A6C2UT31_9BACT</name>
<keyword evidence="2" id="KW-0378">Hydrolase</keyword>
<evidence type="ECO:0000256" key="3">
    <source>
        <dbReference type="SAM" id="SignalP"/>
    </source>
</evidence>
<dbReference type="Proteomes" id="UP000346198">
    <property type="component" value="Unassembled WGS sequence"/>
</dbReference>
<evidence type="ECO:0000256" key="1">
    <source>
        <dbReference type="ARBA" id="ARBA00022723"/>
    </source>
</evidence>
<feature type="chain" id="PRO_5028798648" evidence="3">
    <location>
        <begin position="20"/>
        <end position="603"/>
    </location>
</feature>
<dbReference type="GO" id="GO:0046872">
    <property type="term" value="F:metal ion binding"/>
    <property type="evidence" value="ECO:0007669"/>
    <property type="project" value="UniProtKB-KW"/>
</dbReference>
<dbReference type="InterPro" id="IPR017850">
    <property type="entry name" value="Alkaline_phosphatase_core_sf"/>
</dbReference>
<dbReference type="GO" id="GO:0005737">
    <property type="term" value="C:cytoplasm"/>
    <property type="evidence" value="ECO:0007669"/>
    <property type="project" value="TreeGrafter"/>
</dbReference>
<dbReference type="PANTHER" id="PTHR45953">
    <property type="entry name" value="IDURONATE 2-SULFATASE"/>
    <property type="match status" value="1"/>
</dbReference>
<dbReference type="InterPro" id="IPR000917">
    <property type="entry name" value="Sulfatase_N"/>
</dbReference>
<feature type="domain" description="Sulfatase N-terminal" evidence="4">
    <location>
        <begin position="23"/>
        <end position="454"/>
    </location>
</feature>
<accession>A0A6C2UT31</accession>
<reference evidence="5 6" key="1">
    <citation type="submission" date="2019-04" db="EMBL/GenBank/DDBJ databases">
        <authorList>
            <person name="Van Vliet M D."/>
        </authorList>
    </citation>
    <scope>NUCLEOTIDE SEQUENCE [LARGE SCALE GENOMIC DNA]</scope>
    <source>
        <strain evidence="5 6">F21</strain>
    </source>
</reference>
<dbReference type="AlphaFoldDB" id="A0A6C2UT31"/>
<dbReference type="CDD" id="cd16153">
    <property type="entry name" value="sulfatase_like"/>
    <property type="match status" value="1"/>
</dbReference>
<dbReference type="PANTHER" id="PTHR45953:SF1">
    <property type="entry name" value="IDURONATE 2-SULFATASE"/>
    <property type="match status" value="1"/>
</dbReference>